<evidence type="ECO:0000313" key="2">
    <source>
        <dbReference type="Proteomes" id="UP000309788"/>
    </source>
</evidence>
<dbReference type="EMBL" id="VCEI01000011">
    <property type="protein sequence ID" value="TLU96801.1"/>
    <property type="molecule type" value="Genomic_DNA"/>
</dbReference>
<name>A0A5R9KKQ0_9BACT</name>
<reference evidence="1 2" key="1">
    <citation type="submission" date="2019-05" db="EMBL/GenBank/DDBJ databases">
        <authorList>
            <person name="Qu J.-H."/>
        </authorList>
    </citation>
    <scope>NUCLEOTIDE SEQUENCE [LARGE SCALE GENOMIC DNA]</scope>
    <source>
        <strain evidence="1 2">Z12</strain>
    </source>
</reference>
<dbReference type="RefSeq" id="WP_138280497.1">
    <property type="nucleotide sequence ID" value="NZ_BMGE01000001.1"/>
</dbReference>
<dbReference type="OrthoDB" id="944409at2"/>
<comment type="caution">
    <text evidence="1">The sequence shown here is derived from an EMBL/GenBank/DDBJ whole genome shotgun (WGS) entry which is preliminary data.</text>
</comment>
<proteinExistence type="predicted"/>
<sequence length="201" mass="22939">MRKVKLFSLYDTNSLFYKIGMEINQEINKWPQEYFAEDQIEGCVKNLRTEKALSIPEIHFEKSESKTSSKIFSNAVLRPGSASDMKIKVNVIEYRIPFEGDANLLACTVSSNQGFKSEEWTVDTKTGELAIEYAVYGKTSKTIIHEHKNYVTDLMQQQNDLKAELLKFNAGLENMIRQVVEKRKAEIKSQNSLLSSLGLKS</sequence>
<evidence type="ECO:0000313" key="1">
    <source>
        <dbReference type="EMBL" id="TLU96801.1"/>
    </source>
</evidence>
<protein>
    <submittedName>
        <fullName evidence="1">Uncharacterized protein</fullName>
    </submittedName>
</protein>
<organism evidence="1 2">
    <name type="scientific">Dyadobacter sediminis</name>
    <dbReference type="NCBI Taxonomy" id="1493691"/>
    <lineage>
        <taxon>Bacteria</taxon>
        <taxon>Pseudomonadati</taxon>
        <taxon>Bacteroidota</taxon>
        <taxon>Cytophagia</taxon>
        <taxon>Cytophagales</taxon>
        <taxon>Spirosomataceae</taxon>
        <taxon>Dyadobacter</taxon>
    </lineage>
</organism>
<dbReference type="AlphaFoldDB" id="A0A5R9KKQ0"/>
<dbReference type="Proteomes" id="UP000309788">
    <property type="component" value="Unassembled WGS sequence"/>
</dbReference>
<keyword evidence="2" id="KW-1185">Reference proteome</keyword>
<accession>A0A5R9KKQ0</accession>
<gene>
    <name evidence="1" type="ORF">FEM55_06660</name>
</gene>